<feature type="compositionally biased region" description="Basic and acidic residues" evidence="1">
    <location>
        <begin position="208"/>
        <end position="222"/>
    </location>
</feature>
<feature type="region of interest" description="Disordered" evidence="1">
    <location>
        <begin position="1"/>
        <end position="26"/>
    </location>
</feature>
<name>A0A9Q0LYF4_BLOTA</name>
<feature type="region of interest" description="Disordered" evidence="1">
    <location>
        <begin position="58"/>
        <end position="81"/>
    </location>
</feature>
<feature type="compositionally biased region" description="Basic and acidic residues" evidence="1">
    <location>
        <begin position="58"/>
        <end position="68"/>
    </location>
</feature>
<feature type="domain" description="Hpc2-related" evidence="2">
    <location>
        <begin position="104"/>
        <end position="149"/>
    </location>
</feature>
<dbReference type="OMA" id="HNITTEH"/>
<evidence type="ECO:0000313" key="4">
    <source>
        <dbReference type="Proteomes" id="UP001142055"/>
    </source>
</evidence>
<feature type="compositionally biased region" description="Polar residues" evidence="1">
    <location>
        <begin position="631"/>
        <end position="657"/>
    </location>
</feature>
<dbReference type="GO" id="GO:0005634">
    <property type="term" value="C:nucleus"/>
    <property type="evidence" value="ECO:0007669"/>
    <property type="project" value="TreeGrafter"/>
</dbReference>
<dbReference type="PANTHER" id="PTHR21669:SF28">
    <property type="entry name" value="YEMANUCLEIN"/>
    <property type="match status" value="1"/>
</dbReference>
<feature type="compositionally biased region" description="Low complexity" evidence="1">
    <location>
        <begin position="1"/>
        <end position="15"/>
    </location>
</feature>
<evidence type="ECO:0000259" key="2">
    <source>
        <dbReference type="Pfam" id="PF08729"/>
    </source>
</evidence>
<dbReference type="InterPro" id="IPR014840">
    <property type="entry name" value="HRD"/>
</dbReference>
<keyword evidence="4" id="KW-1185">Reference proteome</keyword>
<proteinExistence type="predicted"/>
<dbReference type="AlphaFoldDB" id="A0A9Q0LYF4"/>
<feature type="compositionally biased region" description="Low complexity" evidence="1">
    <location>
        <begin position="686"/>
        <end position="706"/>
    </location>
</feature>
<feature type="region of interest" description="Disordered" evidence="1">
    <location>
        <begin position="762"/>
        <end position="799"/>
    </location>
</feature>
<accession>A0A9Q0LYF4</accession>
<organism evidence="3 4">
    <name type="scientific">Blomia tropicalis</name>
    <name type="common">Mite</name>
    <dbReference type="NCBI Taxonomy" id="40697"/>
    <lineage>
        <taxon>Eukaryota</taxon>
        <taxon>Metazoa</taxon>
        <taxon>Ecdysozoa</taxon>
        <taxon>Arthropoda</taxon>
        <taxon>Chelicerata</taxon>
        <taxon>Arachnida</taxon>
        <taxon>Acari</taxon>
        <taxon>Acariformes</taxon>
        <taxon>Sarcoptiformes</taxon>
        <taxon>Astigmata</taxon>
        <taxon>Glycyphagoidea</taxon>
        <taxon>Echimyopodidae</taxon>
        <taxon>Blomia</taxon>
    </lineage>
</organism>
<dbReference type="PANTHER" id="PTHR21669">
    <property type="entry name" value="CAPZ-INTERACTING PROTEIN AND RELATED PROTEINS"/>
    <property type="match status" value="1"/>
</dbReference>
<reference evidence="3" key="1">
    <citation type="submission" date="2022-12" db="EMBL/GenBank/DDBJ databases">
        <title>Genome assemblies of Blomia tropicalis.</title>
        <authorList>
            <person name="Cui Y."/>
        </authorList>
    </citation>
    <scope>NUCLEOTIDE SEQUENCE</scope>
    <source>
        <tissue evidence="3">Adult mites</tissue>
    </source>
</reference>
<evidence type="ECO:0000313" key="3">
    <source>
        <dbReference type="EMBL" id="KAJ6216798.1"/>
    </source>
</evidence>
<feature type="region of interest" description="Disordered" evidence="1">
    <location>
        <begin position="584"/>
        <end position="657"/>
    </location>
</feature>
<sequence>MENAISAKLSANKSSKTTKSKHSRSGSIRLEVKLDLTSKDSYTHVSFLDLVRKSNEEKKKKKLNEKAINEGNQVNDPFGDDDEDDVAKIAARFEAKYGRGSGYDDGYIDKGEGYDENDSFIDNAEAYDELIPDSITTELDGYYINSGELKFKAVDVNLNNNKKEDGTEQETEISKAGVLQKLKRKRNKVEDDCNDIPVMGAPSRKSKVVKEGVNKEKKETKSLIKAQPASNDQAIQLTEKAPNQPVSQTNNTLKQQPPKNSSDTLSTKPPKQYKRQTVNVQQSMLDNANKQRKSIKDTAQSSYSTSSKLQTDSMVSATNAASLAQNLITCTIQQMITQNLQDSLLNNSPSSSANGTSTNSISSNNNLLLLKQNLLNVKAPYEIVQAVPVSKPTIGQDGNIVPYEWNRFLVEVFQKTSSSSKNRIKIFDYLAAYISVNRDSLMDYTQKLIIESSQVNNKKFLKPGSSPTHLPVPNTSSSILGTSNSSYGVPISTSNKKIVSNSSGAINLSTNSSNNQSNYGEGLAGKLMSPIESGANSVSSTTQIKTKPAKVITEYDNRINATHSAQLSNLHMLQSLASLASSSSPLSLARGSTSTSSITRSATPPTSVLSRVSIPSTSSQLPSQSSLLISNNNKTPSPAHTGSSGLPNHPNSSNINPQRKEHILQNLFHQLPTLFSNTELINHFLSSSQPSSSGSSSTLSTARGSTNVAKNATSSSSIVPTHVSSSLTNSQISNSLLVNHNHGNINRTNSVSTSGVNSNYVSTSNSITSRTNVNSLASSSTSSGLTSMLNHAHSNQKPK</sequence>
<feature type="region of interest" description="Disordered" evidence="1">
    <location>
        <begin position="686"/>
        <end position="721"/>
    </location>
</feature>
<feature type="region of interest" description="Disordered" evidence="1">
    <location>
        <begin position="193"/>
        <end position="311"/>
    </location>
</feature>
<evidence type="ECO:0000256" key="1">
    <source>
        <dbReference type="SAM" id="MobiDB-lite"/>
    </source>
</evidence>
<dbReference type="Proteomes" id="UP001142055">
    <property type="component" value="Chromosome 3"/>
</dbReference>
<comment type="caution">
    <text evidence="3">The sequence shown here is derived from an EMBL/GenBank/DDBJ whole genome shotgun (WGS) entry which is preliminary data.</text>
</comment>
<dbReference type="EMBL" id="JAPWDV010000003">
    <property type="protein sequence ID" value="KAJ6216798.1"/>
    <property type="molecule type" value="Genomic_DNA"/>
</dbReference>
<dbReference type="Pfam" id="PF08729">
    <property type="entry name" value="HUN"/>
    <property type="match status" value="1"/>
</dbReference>
<protein>
    <recommendedName>
        <fullName evidence="2">Hpc2-related domain-containing protein</fullName>
    </recommendedName>
</protein>
<feature type="compositionally biased region" description="Polar residues" evidence="1">
    <location>
        <begin position="297"/>
        <end position="311"/>
    </location>
</feature>
<feature type="compositionally biased region" description="Polar residues" evidence="1">
    <location>
        <begin position="244"/>
        <end position="288"/>
    </location>
</feature>
<feature type="compositionally biased region" description="Low complexity" evidence="1">
    <location>
        <begin position="762"/>
        <end position="790"/>
    </location>
</feature>
<feature type="compositionally biased region" description="Low complexity" evidence="1">
    <location>
        <begin position="584"/>
        <end position="630"/>
    </location>
</feature>
<dbReference type="GO" id="GO:0006325">
    <property type="term" value="P:chromatin organization"/>
    <property type="evidence" value="ECO:0007669"/>
    <property type="project" value="TreeGrafter"/>
</dbReference>
<gene>
    <name evidence="3" type="ORF">RDWZM_007955</name>
</gene>